<evidence type="ECO:0000313" key="2">
    <source>
        <dbReference type="Proteomes" id="UP001469553"/>
    </source>
</evidence>
<comment type="caution">
    <text evidence="1">The sequence shown here is derived from an EMBL/GenBank/DDBJ whole genome shotgun (WGS) entry which is preliminary data.</text>
</comment>
<keyword evidence="2" id="KW-1185">Reference proteome</keyword>
<feature type="non-terminal residue" evidence="1">
    <location>
        <position position="1"/>
    </location>
</feature>
<accession>A0ABV0ZLC3</accession>
<protein>
    <submittedName>
        <fullName evidence="1">Uncharacterized protein</fullName>
    </submittedName>
</protein>
<name>A0ABV0ZLC3_9TELE</name>
<organism evidence="1 2">
    <name type="scientific">Ameca splendens</name>
    <dbReference type="NCBI Taxonomy" id="208324"/>
    <lineage>
        <taxon>Eukaryota</taxon>
        <taxon>Metazoa</taxon>
        <taxon>Chordata</taxon>
        <taxon>Craniata</taxon>
        <taxon>Vertebrata</taxon>
        <taxon>Euteleostomi</taxon>
        <taxon>Actinopterygii</taxon>
        <taxon>Neopterygii</taxon>
        <taxon>Teleostei</taxon>
        <taxon>Neoteleostei</taxon>
        <taxon>Acanthomorphata</taxon>
        <taxon>Ovalentaria</taxon>
        <taxon>Atherinomorphae</taxon>
        <taxon>Cyprinodontiformes</taxon>
        <taxon>Goodeidae</taxon>
        <taxon>Ameca</taxon>
    </lineage>
</organism>
<gene>
    <name evidence="1" type="ORF">AMECASPLE_006656</name>
</gene>
<dbReference type="Proteomes" id="UP001469553">
    <property type="component" value="Unassembled WGS sequence"/>
</dbReference>
<evidence type="ECO:0000313" key="1">
    <source>
        <dbReference type="EMBL" id="MEQ2306301.1"/>
    </source>
</evidence>
<reference evidence="1 2" key="1">
    <citation type="submission" date="2021-06" db="EMBL/GenBank/DDBJ databases">
        <authorList>
            <person name="Palmer J.M."/>
        </authorList>
    </citation>
    <scope>NUCLEOTIDE SEQUENCE [LARGE SCALE GENOMIC DNA]</scope>
    <source>
        <strain evidence="1 2">AS_MEX2019</strain>
        <tissue evidence="1">Muscle</tissue>
    </source>
</reference>
<sequence length="111" mass="12600">PSHGWRTKTELHTKETGRIYESQNAQYQPILMHSSLGVGVPNSSLPCDIKELQNYALSSISYSLTTALHTLHWGDTHVNVLITLIYEKTASWNNPWIQSKVWFALCVSCQK</sequence>
<dbReference type="EMBL" id="JAHRIP010066157">
    <property type="protein sequence ID" value="MEQ2306301.1"/>
    <property type="molecule type" value="Genomic_DNA"/>
</dbReference>
<proteinExistence type="predicted"/>